<proteinExistence type="predicted"/>
<protein>
    <submittedName>
        <fullName evidence="1">Uncharacterized protein</fullName>
    </submittedName>
</protein>
<organism evidence="1">
    <name type="scientific">Myoviridae sp. ct3D84</name>
    <dbReference type="NCBI Taxonomy" id="2825023"/>
    <lineage>
        <taxon>Viruses</taxon>
        <taxon>Duplodnaviria</taxon>
        <taxon>Heunggongvirae</taxon>
        <taxon>Uroviricota</taxon>
        <taxon>Caudoviricetes</taxon>
    </lineage>
</organism>
<evidence type="ECO:0000313" key="1">
    <source>
        <dbReference type="EMBL" id="DAE03730.1"/>
    </source>
</evidence>
<accession>A0A8S5P9S0</accession>
<reference evidence="1" key="1">
    <citation type="journal article" date="2021" name="Proc. Natl. Acad. Sci. U.S.A.">
        <title>A Catalog of Tens of Thousands of Viruses from Human Metagenomes Reveals Hidden Associations with Chronic Diseases.</title>
        <authorList>
            <person name="Tisza M.J."/>
            <person name="Buck C.B."/>
        </authorList>
    </citation>
    <scope>NUCLEOTIDE SEQUENCE</scope>
    <source>
        <strain evidence="1">Ct3D84</strain>
    </source>
</reference>
<sequence length="147" mass="15923">MTKTEAMTKMKEKGADDALNLRGRASTMDGTAIIAEESKVPDFDAQKDYSACPAGTPVVDRGQVWTLIQPHNAANYQGRPSTLRALWGLCHTKDPAKAKAWVAPLGTSGMYMTGECYKDASGKVHRCLQDNVVYDASALPSAWEDAE</sequence>
<name>A0A8S5P9S0_9CAUD</name>
<dbReference type="EMBL" id="BK015371">
    <property type="protein sequence ID" value="DAE03730.1"/>
    <property type="molecule type" value="Genomic_DNA"/>
</dbReference>